<comment type="caution">
    <text evidence="8">The sequence shown here is derived from an EMBL/GenBank/DDBJ whole genome shotgun (WGS) entry which is preliminary data.</text>
</comment>
<feature type="binding site" evidence="4 6">
    <location>
        <position position="315"/>
    </location>
    <ligand>
        <name>substrate</name>
    </ligand>
</feature>
<dbReference type="PRINTS" id="PR00992">
    <property type="entry name" value="ALARACEMASE"/>
</dbReference>
<dbReference type="Gene3D" id="3.20.20.10">
    <property type="entry name" value="Alanine racemase"/>
    <property type="match status" value="1"/>
</dbReference>
<gene>
    <name evidence="8" type="ORF">J2S20_001595</name>
</gene>
<feature type="domain" description="Alanine racemase C-terminal" evidence="7">
    <location>
        <begin position="246"/>
        <end position="374"/>
    </location>
</feature>
<dbReference type="InterPro" id="IPR009006">
    <property type="entry name" value="Ala_racemase/Decarboxylase_C"/>
</dbReference>
<dbReference type="Gene3D" id="2.40.37.10">
    <property type="entry name" value="Lyase, Ornithine Decarboxylase, Chain A, domain 1"/>
    <property type="match status" value="1"/>
</dbReference>
<dbReference type="GO" id="GO:0030170">
    <property type="term" value="F:pyridoxal phosphate binding"/>
    <property type="evidence" value="ECO:0007669"/>
    <property type="project" value="UniProtKB-UniRule"/>
</dbReference>
<dbReference type="InterPro" id="IPR000821">
    <property type="entry name" value="Ala_racemase"/>
</dbReference>
<dbReference type="SUPFAM" id="SSF51419">
    <property type="entry name" value="PLP-binding barrel"/>
    <property type="match status" value="1"/>
</dbReference>
<comment type="similarity">
    <text evidence="4">Belongs to the alanine racemase family.</text>
</comment>
<comment type="pathway">
    <text evidence="4">Amino-acid biosynthesis; D-alanine biosynthesis; D-alanine from L-alanine: step 1/1.</text>
</comment>
<organism evidence="8 9">
    <name type="scientific">Moryella indoligenes</name>
    <dbReference type="NCBI Taxonomy" id="371674"/>
    <lineage>
        <taxon>Bacteria</taxon>
        <taxon>Bacillati</taxon>
        <taxon>Bacillota</taxon>
        <taxon>Clostridia</taxon>
        <taxon>Lachnospirales</taxon>
        <taxon>Lachnospiraceae</taxon>
        <taxon>Moryella</taxon>
    </lineage>
</organism>
<dbReference type="SMART" id="SM01005">
    <property type="entry name" value="Ala_racemase_C"/>
    <property type="match status" value="1"/>
</dbReference>
<dbReference type="GO" id="GO:0005829">
    <property type="term" value="C:cytosol"/>
    <property type="evidence" value="ECO:0007669"/>
    <property type="project" value="TreeGrafter"/>
</dbReference>
<evidence type="ECO:0000256" key="3">
    <source>
        <dbReference type="ARBA" id="ARBA00023235"/>
    </source>
</evidence>
<dbReference type="CDD" id="cd00430">
    <property type="entry name" value="PLPDE_III_AR"/>
    <property type="match status" value="1"/>
</dbReference>
<protein>
    <recommendedName>
        <fullName evidence="4">Alanine racemase</fullName>
        <ecNumber evidence="4">5.1.1.1</ecNumber>
    </recommendedName>
</protein>
<dbReference type="Pfam" id="PF00842">
    <property type="entry name" value="Ala_racemase_C"/>
    <property type="match status" value="1"/>
</dbReference>
<comment type="cofactor">
    <cofactor evidence="1 4 5">
        <name>pyridoxal 5'-phosphate</name>
        <dbReference type="ChEBI" id="CHEBI:597326"/>
    </cofactor>
</comment>
<dbReference type="PANTHER" id="PTHR30511:SF0">
    <property type="entry name" value="ALANINE RACEMASE, CATABOLIC-RELATED"/>
    <property type="match status" value="1"/>
</dbReference>
<dbReference type="InterPro" id="IPR001608">
    <property type="entry name" value="Ala_racemase_N"/>
</dbReference>
<evidence type="ECO:0000256" key="6">
    <source>
        <dbReference type="PIRSR" id="PIRSR600821-52"/>
    </source>
</evidence>
<evidence type="ECO:0000256" key="5">
    <source>
        <dbReference type="PIRSR" id="PIRSR600821-50"/>
    </source>
</evidence>
<feature type="modified residue" description="N6-(pyridoxal phosphate)lysine" evidence="4 5">
    <location>
        <position position="39"/>
    </location>
</feature>
<dbReference type="PANTHER" id="PTHR30511">
    <property type="entry name" value="ALANINE RACEMASE"/>
    <property type="match status" value="1"/>
</dbReference>
<comment type="catalytic activity">
    <reaction evidence="4">
        <text>L-alanine = D-alanine</text>
        <dbReference type="Rhea" id="RHEA:20249"/>
        <dbReference type="ChEBI" id="CHEBI:57416"/>
        <dbReference type="ChEBI" id="CHEBI:57972"/>
        <dbReference type="EC" id="5.1.1.1"/>
    </reaction>
</comment>
<dbReference type="GO" id="GO:0009252">
    <property type="term" value="P:peptidoglycan biosynthetic process"/>
    <property type="evidence" value="ECO:0007669"/>
    <property type="project" value="TreeGrafter"/>
</dbReference>
<feature type="active site" description="Proton acceptor; specific for L-alanine" evidence="4">
    <location>
        <position position="267"/>
    </location>
</feature>
<feature type="active site" description="Proton acceptor; specific for D-alanine" evidence="4">
    <location>
        <position position="39"/>
    </location>
</feature>
<dbReference type="Proteomes" id="UP001241537">
    <property type="component" value="Unassembled WGS sequence"/>
</dbReference>
<keyword evidence="9" id="KW-1185">Reference proteome</keyword>
<dbReference type="SUPFAM" id="SSF50621">
    <property type="entry name" value="Alanine racemase C-terminal domain-like"/>
    <property type="match status" value="1"/>
</dbReference>
<evidence type="ECO:0000259" key="7">
    <source>
        <dbReference type="SMART" id="SM01005"/>
    </source>
</evidence>
<proteinExistence type="inferred from homology"/>
<reference evidence="8" key="1">
    <citation type="submission" date="2023-07" db="EMBL/GenBank/DDBJ databases">
        <title>Genomic Encyclopedia of Type Strains, Phase IV (KMG-IV): sequencing the most valuable type-strain genomes for metagenomic binning, comparative biology and taxonomic classification.</title>
        <authorList>
            <person name="Goeker M."/>
        </authorList>
    </citation>
    <scope>NUCLEOTIDE SEQUENCE</scope>
    <source>
        <strain evidence="8">DSM 19659</strain>
    </source>
</reference>
<keyword evidence="3 4" id="KW-0413">Isomerase</keyword>
<evidence type="ECO:0000313" key="9">
    <source>
        <dbReference type="Proteomes" id="UP001241537"/>
    </source>
</evidence>
<evidence type="ECO:0000256" key="4">
    <source>
        <dbReference type="HAMAP-Rule" id="MF_01201"/>
    </source>
</evidence>
<dbReference type="AlphaFoldDB" id="A0AAE3VAR8"/>
<evidence type="ECO:0000256" key="2">
    <source>
        <dbReference type="ARBA" id="ARBA00022898"/>
    </source>
</evidence>
<dbReference type="GO" id="GO:0030632">
    <property type="term" value="P:D-alanine biosynthetic process"/>
    <property type="evidence" value="ECO:0007669"/>
    <property type="project" value="UniProtKB-UniRule"/>
</dbReference>
<dbReference type="NCBIfam" id="TIGR00492">
    <property type="entry name" value="alr"/>
    <property type="match status" value="1"/>
</dbReference>
<sequence length="402" mass="44694">MENPYRRTWAEIDLDALVQNVKKMRAMLPAGCRMAAVVKTDGYGHGAVPVALALEKYAAFYCVASAEEALNLRLHGIEKPVLVLSSVIGADYERLIAEDIRLTVFTMAEAEAVSRAAQRIGAVARLHLALDTGMHRIGMRPDAEGLLLAQRIAALPGVQIEGLFTHFYRADEADLSPAREQLRRYREFRTELMRRGITPQLCHVANSAGIMEQLGTELDMVRAGITMYGIYPSKEVNRSRLPLCPVLSWRSSVSYVKEIEPGDEVSYGGTFRAERPLRIATVSVGYGDGYPRMLGGRADVLIAGKRAAILGRVCMDQLMVDVSDIPEAEPGSRVTLIGRDGEEQIQVEELSSLIERFPYELICDIGRRVPRVYLQDGQITGTKDWFSDLYEDFEQSRRAKGV</sequence>
<dbReference type="GO" id="GO:0008784">
    <property type="term" value="F:alanine racemase activity"/>
    <property type="evidence" value="ECO:0007669"/>
    <property type="project" value="UniProtKB-UniRule"/>
</dbReference>
<dbReference type="FunFam" id="3.20.20.10:FF:000002">
    <property type="entry name" value="Alanine racemase"/>
    <property type="match status" value="1"/>
</dbReference>
<dbReference type="RefSeq" id="WP_307254822.1">
    <property type="nucleotide sequence ID" value="NZ_JAUSTO010000009.1"/>
</dbReference>
<name>A0AAE3VAR8_9FIRM</name>
<feature type="binding site" evidence="4 6">
    <location>
        <position position="136"/>
    </location>
    <ligand>
        <name>substrate</name>
    </ligand>
</feature>
<dbReference type="InterPro" id="IPR011079">
    <property type="entry name" value="Ala_racemase_C"/>
</dbReference>
<dbReference type="Pfam" id="PF01168">
    <property type="entry name" value="Ala_racemase_N"/>
    <property type="match status" value="1"/>
</dbReference>
<evidence type="ECO:0000313" key="8">
    <source>
        <dbReference type="EMBL" id="MDQ0152894.1"/>
    </source>
</evidence>
<dbReference type="EC" id="5.1.1.1" evidence="4"/>
<evidence type="ECO:0000256" key="1">
    <source>
        <dbReference type="ARBA" id="ARBA00001933"/>
    </source>
</evidence>
<accession>A0AAE3VAR8</accession>
<dbReference type="InterPro" id="IPR029066">
    <property type="entry name" value="PLP-binding_barrel"/>
</dbReference>
<keyword evidence="2 4" id="KW-0663">Pyridoxal phosphate</keyword>
<comment type="function">
    <text evidence="4">Catalyzes the interconversion of L-alanine and D-alanine. May also act on other amino acids.</text>
</comment>
<dbReference type="HAMAP" id="MF_01201">
    <property type="entry name" value="Ala_racemase"/>
    <property type="match status" value="1"/>
</dbReference>
<dbReference type="EMBL" id="JAUSTO010000009">
    <property type="protein sequence ID" value="MDQ0152894.1"/>
    <property type="molecule type" value="Genomic_DNA"/>
</dbReference>